<feature type="region of interest" description="Disordered" evidence="3">
    <location>
        <begin position="560"/>
        <end position="590"/>
    </location>
</feature>
<comment type="similarity">
    <text evidence="1">Belongs to the short-chain dehydrogenases/reductases (SDR) family.</text>
</comment>
<protein>
    <submittedName>
        <fullName evidence="5">Uncharacterized short-chain type dehydrogenase/reductase y4vI-like</fullName>
    </submittedName>
</protein>
<dbReference type="PANTHER" id="PTHR43658:SF8">
    <property type="entry name" value="17-BETA-HYDROXYSTEROID DEHYDROGENASE 14-RELATED"/>
    <property type="match status" value="1"/>
</dbReference>
<dbReference type="Pfam" id="PF13561">
    <property type="entry name" value="adh_short_C2"/>
    <property type="match status" value="2"/>
</dbReference>
<dbReference type="SUPFAM" id="SSF51735">
    <property type="entry name" value="NAD(P)-binding Rossmann-fold domains"/>
    <property type="match status" value="2"/>
</dbReference>
<dbReference type="InterPro" id="IPR020904">
    <property type="entry name" value="Sc_DH/Rdtase_CS"/>
</dbReference>
<dbReference type="FunFam" id="3.40.50.720:FF:000084">
    <property type="entry name" value="Short-chain dehydrogenase reductase"/>
    <property type="match status" value="2"/>
</dbReference>
<evidence type="ECO:0000313" key="4">
    <source>
        <dbReference type="Proteomes" id="UP001190640"/>
    </source>
</evidence>
<name>A0AA97K6Z4_EUBMA</name>
<dbReference type="GO" id="GO:0006706">
    <property type="term" value="P:steroid catabolic process"/>
    <property type="evidence" value="ECO:0007669"/>
    <property type="project" value="TreeGrafter"/>
</dbReference>
<proteinExistence type="inferred from homology"/>
<keyword evidence="4" id="KW-1185">Reference proteome</keyword>
<accession>A0AA97K6Z4</accession>
<evidence type="ECO:0000256" key="3">
    <source>
        <dbReference type="SAM" id="MobiDB-lite"/>
    </source>
</evidence>
<dbReference type="Proteomes" id="UP001190640">
    <property type="component" value="Chromosome 12"/>
</dbReference>
<reference evidence="5" key="1">
    <citation type="submission" date="2025-08" db="UniProtKB">
        <authorList>
            <consortium name="RefSeq"/>
        </authorList>
    </citation>
    <scope>IDENTIFICATION</scope>
    <source>
        <tissue evidence="5">Blood</tissue>
    </source>
</reference>
<dbReference type="KEGG" id="emc:129339509"/>
<dbReference type="PANTHER" id="PTHR43658">
    <property type="entry name" value="SHORT-CHAIN DEHYDROGENASE/REDUCTASE"/>
    <property type="match status" value="1"/>
</dbReference>
<keyword evidence="2" id="KW-0560">Oxidoreductase</keyword>
<feature type="region of interest" description="Disordered" evidence="3">
    <location>
        <begin position="267"/>
        <end position="294"/>
    </location>
</feature>
<dbReference type="PRINTS" id="PR00080">
    <property type="entry name" value="SDRFAMILY"/>
</dbReference>
<dbReference type="InterPro" id="IPR002347">
    <property type="entry name" value="SDR_fam"/>
</dbReference>
<dbReference type="InterPro" id="IPR036291">
    <property type="entry name" value="NAD(P)-bd_dom_sf"/>
</dbReference>
<dbReference type="GO" id="GO:0004303">
    <property type="term" value="F:estradiol 17-beta-dehydrogenase [NAD(P)+] activity"/>
    <property type="evidence" value="ECO:0007669"/>
    <property type="project" value="TreeGrafter"/>
</dbReference>
<dbReference type="GeneID" id="129339509"/>
<dbReference type="Gene3D" id="3.40.50.720">
    <property type="entry name" value="NAD(P)-binding Rossmann-like Domain"/>
    <property type="match status" value="2"/>
</dbReference>
<evidence type="ECO:0000256" key="2">
    <source>
        <dbReference type="ARBA" id="ARBA00023002"/>
    </source>
</evidence>
<feature type="compositionally biased region" description="Low complexity" evidence="3">
    <location>
        <begin position="273"/>
        <end position="285"/>
    </location>
</feature>
<dbReference type="GO" id="GO:0005829">
    <property type="term" value="C:cytosol"/>
    <property type="evidence" value="ECO:0007669"/>
    <property type="project" value="TreeGrafter"/>
</dbReference>
<evidence type="ECO:0000256" key="1">
    <source>
        <dbReference type="ARBA" id="ARBA00006484"/>
    </source>
</evidence>
<sequence length="590" mass="63123">MATYLRYPGKVVIVTGGTKGIGLAIVKEFVRQGAKVVFCSRASGEERGQTIQRELQDSGSPGDAYFQVCDVRNETDIKRLILVTIERYGCLDCLVNNAGVGYFEKTEDVSAQDFLNIMQINVVSCLLASKYALPYLRETRGNIVNIASIVGILGVKNGVSYAASKGAVIAMTKSMAIDESKYGVRVNSISPNVIRTPLWKKVSDQSPNPEALNRKARDQQLMGRLGSPEEVALGVLYLAADGTFCTGFNLVLSGGADIGFGKKSEVDPQCDPSVSGSSQDSSRNNSPEKLRGTASMTTGLRYQSKVVIVTGGTGGIGSAMVREFARQGAKVVFCAPKSEVEKGQALQKEIQDSGCAGEGYFQVCDLRIDSDIQKLVCVTMECYGRLDCLVNNAADFLPPTKIDDVTIQDFRSLVELNVFGVFLGSKYALPYLRRTKGNIINMGSLYAELGLKKGLTYASTKAAVISMTKSMAISESQYGVRVNCISPSNILPGMWRRYANLAPNPEAVIQEGKDYQLMGRFGTPEEVALAAVYLAAEGTFCTGLNLVLSGGAELGFAKKSQVDAKPGPSSSGSSQGGGDFMVPAWAGEKS</sequence>
<gene>
    <name evidence="5" type="primary">LOC129339509</name>
</gene>
<organism evidence="4 5">
    <name type="scientific">Eublepharis macularius</name>
    <name type="common">Leopard gecko</name>
    <name type="synonym">Cyrtodactylus macularius</name>
    <dbReference type="NCBI Taxonomy" id="481883"/>
    <lineage>
        <taxon>Eukaryota</taxon>
        <taxon>Metazoa</taxon>
        <taxon>Chordata</taxon>
        <taxon>Craniata</taxon>
        <taxon>Vertebrata</taxon>
        <taxon>Euteleostomi</taxon>
        <taxon>Lepidosauria</taxon>
        <taxon>Squamata</taxon>
        <taxon>Bifurcata</taxon>
        <taxon>Gekkota</taxon>
        <taxon>Eublepharidae</taxon>
        <taxon>Eublepharinae</taxon>
        <taxon>Eublepharis</taxon>
    </lineage>
</organism>
<dbReference type="PRINTS" id="PR00081">
    <property type="entry name" value="GDHRDH"/>
</dbReference>
<dbReference type="PROSITE" id="PS00061">
    <property type="entry name" value="ADH_SHORT"/>
    <property type="match status" value="2"/>
</dbReference>
<dbReference type="AlphaFoldDB" id="A0AA97K6Z4"/>
<dbReference type="RefSeq" id="XP_054850064.1">
    <property type="nucleotide sequence ID" value="XM_054994089.1"/>
</dbReference>
<evidence type="ECO:0000313" key="5">
    <source>
        <dbReference type="RefSeq" id="XP_054850064.1"/>
    </source>
</evidence>